<gene>
    <name evidence="1" type="ORF">K7472_07830</name>
</gene>
<protein>
    <submittedName>
        <fullName evidence="1">Uncharacterized protein</fullName>
    </submittedName>
</protein>
<evidence type="ECO:0000313" key="2">
    <source>
        <dbReference type="Proteomes" id="UP001198565"/>
    </source>
</evidence>
<name>A0ABS7QNK5_9ACTN</name>
<keyword evidence="2" id="KW-1185">Reference proteome</keyword>
<dbReference type="RefSeq" id="WP_222975469.1">
    <property type="nucleotide sequence ID" value="NZ_JAINVZ010000004.1"/>
</dbReference>
<comment type="caution">
    <text evidence="1">The sequence shown here is derived from an EMBL/GenBank/DDBJ whole genome shotgun (WGS) entry which is preliminary data.</text>
</comment>
<reference evidence="1 2" key="1">
    <citation type="submission" date="2021-08" db="EMBL/GenBank/DDBJ databases">
        <title>Streptomyces sp. PTM05 isolated from lichen.</title>
        <authorList>
            <person name="Somphong A."/>
            <person name="Phongsopitanun W."/>
            <person name="Tanasupawat S."/>
        </authorList>
    </citation>
    <scope>NUCLEOTIDE SEQUENCE [LARGE SCALE GENOMIC DNA]</scope>
    <source>
        <strain evidence="1 2">Ptm05</strain>
    </source>
</reference>
<organism evidence="1 2">
    <name type="scientific">Streptantibioticus parmotrematis</name>
    <dbReference type="NCBI Taxonomy" id="2873249"/>
    <lineage>
        <taxon>Bacteria</taxon>
        <taxon>Bacillati</taxon>
        <taxon>Actinomycetota</taxon>
        <taxon>Actinomycetes</taxon>
        <taxon>Kitasatosporales</taxon>
        <taxon>Streptomycetaceae</taxon>
        <taxon>Streptantibioticus</taxon>
    </lineage>
</organism>
<dbReference type="EMBL" id="JAINVZ010000004">
    <property type="protein sequence ID" value="MBY8884753.1"/>
    <property type="molecule type" value="Genomic_DNA"/>
</dbReference>
<sequence length="56" mass="6152">MSEIDERRIAALAKEPPRVLRGGVDEAARGEARKLVECQALLPPKAADKGQRDGRR</sequence>
<dbReference type="Proteomes" id="UP001198565">
    <property type="component" value="Unassembled WGS sequence"/>
</dbReference>
<proteinExistence type="predicted"/>
<accession>A0ABS7QNK5</accession>
<evidence type="ECO:0000313" key="1">
    <source>
        <dbReference type="EMBL" id="MBY8884753.1"/>
    </source>
</evidence>